<keyword evidence="2" id="KW-1185">Reference proteome</keyword>
<evidence type="ECO:0000313" key="2">
    <source>
        <dbReference type="Proteomes" id="UP000094527"/>
    </source>
</evidence>
<dbReference type="STRING" id="48709.A0A1D2M1U9"/>
<dbReference type="EMBL" id="LJIJ01006680">
    <property type="protein sequence ID" value="ODM86948.1"/>
    <property type="molecule type" value="Genomic_DNA"/>
</dbReference>
<name>A0A1D2M1U9_ORCCI</name>
<dbReference type="Proteomes" id="UP000094527">
    <property type="component" value="Unassembled WGS sequence"/>
</dbReference>
<dbReference type="OMA" id="WSECNEW"/>
<sequence length="349" mass="40512">PEIDFRKLHEDGVLQHLLPVKTATGFTHSNVMAVLLIKAGQNNKTIKSSFDRELLREADKWKQVLQRIFKTILSYKEQVSVILRYCTFDETGLTLVVNESFIGFFEILDRSAKGYEALILHILKGLNLSFAMRRGPRLRWSECNEWVKSRTSMSDFFDTIQSVYSFFHSSGLRWKELESIYFEGGSLRKQCESITLKAVCETRWEARHASVFAIKVRYVDILKAIAKIILTQRKERSLRSGWNKKPDRELSIYCNFGILGEHFTIKLQSIEVTLDECVIMWQNGIETLESLKETFAEAKELARKWGVPKLFLLYKNGINRGGFIRKEFLPVIDNVYVKCERASKVPTYL</sequence>
<proteinExistence type="predicted"/>
<evidence type="ECO:0000313" key="1">
    <source>
        <dbReference type="EMBL" id="ODM86948.1"/>
    </source>
</evidence>
<protein>
    <submittedName>
        <fullName evidence="1">Uncharacterized protein</fullName>
    </submittedName>
</protein>
<reference evidence="1 2" key="1">
    <citation type="journal article" date="2016" name="Genome Biol. Evol.">
        <title>Gene Family Evolution Reflects Adaptation to Soil Environmental Stressors in the Genome of the Collembolan Orchesella cincta.</title>
        <authorList>
            <person name="Faddeeva-Vakhrusheva A."/>
            <person name="Derks M.F."/>
            <person name="Anvar S.Y."/>
            <person name="Agamennone V."/>
            <person name="Suring W."/>
            <person name="Smit S."/>
            <person name="van Straalen N.M."/>
            <person name="Roelofs D."/>
        </authorList>
    </citation>
    <scope>NUCLEOTIDE SEQUENCE [LARGE SCALE GENOMIC DNA]</scope>
    <source>
        <tissue evidence="1">Mixed pool</tissue>
    </source>
</reference>
<feature type="non-terminal residue" evidence="1">
    <location>
        <position position="1"/>
    </location>
</feature>
<comment type="caution">
    <text evidence="1">The sequence shown here is derived from an EMBL/GenBank/DDBJ whole genome shotgun (WGS) entry which is preliminary data.</text>
</comment>
<dbReference type="AlphaFoldDB" id="A0A1D2M1U9"/>
<dbReference type="OrthoDB" id="6604742at2759"/>
<accession>A0A1D2M1U9</accession>
<gene>
    <name evidence="1" type="ORF">Ocin01_19735</name>
</gene>
<organism evidence="1 2">
    <name type="scientific">Orchesella cincta</name>
    <name type="common">Springtail</name>
    <name type="synonym">Podura cincta</name>
    <dbReference type="NCBI Taxonomy" id="48709"/>
    <lineage>
        <taxon>Eukaryota</taxon>
        <taxon>Metazoa</taxon>
        <taxon>Ecdysozoa</taxon>
        <taxon>Arthropoda</taxon>
        <taxon>Hexapoda</taxon>
        <taxon>Collembola</taxon>
        <taxon>Entomobryomorpha</taxon>
        <taxon>Entomobryoidea</taxon>
        <taxon>Orchesellidae</taxon>
        <taxon>Orchesellinae</taxon>
        <taxon>Orchesella</taxon>
    </lineage>
</organism>